<dbReference type="Proteomes" id="UP000323439">
    <property type="component" value="Unassembled WGS sequence"/>
</dbReference>
<keyword evidence="2" id="KW-0645">Protease</keyword>
<dbReference type="InterPro" id="IPR011050">
    <property type="entry name" value="Pectin_lyase_fold/virulence"/>
</dbReference>
<dbReference type="Gene3D" id="2.160.20.20">
    <property type="match status" value="1"/>
</dbReference>
<evidence type="ECO:0000313" key="3">
    <source>
        <dbReference type="Proteomes" id="UP000323439"/>
    </source>
</evidence>
<dbReference type="GO" id="GO:0006508">
    <property type="term" value="P:proteolysis"/>
    <property type="evidence" value="ECO:0007669"/>
    <property type="project" value="UniProtKB-KW"/>
</dbReference>
<dbReference type="CDD" id="cd02619">
    <property type="entry name" value="Peptidase_C1"/>
    <property type="match status" value="2"/>
</dbReference>
<organism evidence="2 3">
    <name type="scientific">Methanobrevibacter millerae</name>
    <dbReference type="NCBI Taxonomy" id="230361"/>
    <lineage>
        <taxon>Archaea</taxon>
        <taxon>Methanobacteriati</taxon>
        <taxon>Methanobacteriota</taxon>
        <taxon>Methanomada group</taxon>
        <taxon>Methanobacteria</taxon>
        <taxon>Methanobacteriales</taxon>
        <taxon>Methanobacteriaceae</taxon>
        <taxon>Methanobrevibacter</taxon>
    </lineage>
</organism>
<dbReference type="SUPFAM" id="SSF49373">
    <property type="entry name" value="Invasin/intimin cell-adhesion fragments"/>
    <property type="match status" value="1"/>
</dbReference>
<evidence type="ECO:0000313" key="2">
    <source>
        <dbReference type="EMBL" id="SDA64430.1"/>
    </source>
</evidence>
<keyword evidence="2" id="KW-0378">Hydrolase</keyword>
<dbReference type="SUPFAM" id="SSF51126">
    <property type="entry name" value="Pectin lyase-like"/>
    <property type="match status" value="4"/>
</dbReference>
<gene>
    <name evidence="2" type="ORF">SAMN02910315_01904</name>
</gene>
<dbReference type="PANTHER" id="PTHR11319:SF35">
    <property type="entry name" value="OUTER MEMBRANE PROTEIN PMPC-RELATED"/>
    <property type="match status" value="1"/>
</dbReference>
<dbReference type="InterPro" id="IPR000668">
    <property type="entry name" value="Peptidase_C1A_C"/>
</dbReference>
<dbReference type="SMART" id="SM00710">
    <property type="entry name" value="PbH1"/>
    <property type="match status" value="8"/>
</dbReference>
<proteinExistence type="predicted"/>
<name>A0A1G5X2L8_9EURY</name>
<accession>A0A1G5X2L8</accession>
<dbReference type="SMART" id="SM00645">
    <property type="entry name" value="Pept_C1"/>
    <property type="match status" value="1"/>
</dbReference>
<dbReference type="InterPro" id="IPR025660">
    <property type="entry name" value="Pept_his_AS"/>
</dbReference>
<keyword evidence="3" id="KW-1185">Reference proteome</keyword>
<dbReference type="Pfam" id="PF00112">
    <property type="entry name" value="Peptidase_C1"/>
    <property type="match status" value="2"/>
</dbReference>
<sequence>GAVCAADDISDEIISDDGQEDMYMVDEASFTDLTDEINNTGTTLDLTKDYAFNNATDDSNGIVIAKDNFVLNGNGRTIDGNNQSRLFTINGNNITLNDLILINGNSANCGGIRAVGTLTLNNVTFISNHANKEGGALGIREGAFIISNCIFIDNFAESGSSIVAESSEVKLYNSSFTSKNSAKGSQIDFSHAEVYIENTTFTNITASYAPAIYIKYAKKASIVNSKFIDLKANITAGAIATKSGGEIYIENCEFENVTSSKNGGAIFADVAGDKEYAGNVTIIGTKFKDTYSEFGGAYVQLSGDFVLKNTEFINSHAEYNGGVIYLSYTNTEINNCTFDSNGVSIIEGYLTYGGAIFSDKSTLNINDSKFFNNGASAGSAIYAYDTSYNIRNSTFENNTNPIYTVFDGESVLENNDYVNDGNLSLNNTYYETIIIGQGMQLVLLNNTINITDIPDKFDLRDYGWVSSVKNQGWMGACWTFGMIGTLESALLKAANITTDFSENNMQNTMIQYSIYGCGGTGEFGANILSTAYLLSWLGAFTQDADTYDEVGKISPVITTLNDVHVQDVMFTPNIEIPNGTQLKLAIMKYGSIDVSFFGQSTYDEVNPYYNPETHAQYVDTPEGPNHDVSIVGWDDNYNASNFLITPPGNGAWIVKNSYSTEWGDNGFLYVSYYDKTLMNSKDVSNYATSIIIENTEPYNKNYQYSLMWGTEFKSGNQNVSYMNVFEALDDDLIAAVGTYFNKEGNDYTVEIYVNDELKLTQTGVSPYYGYHTIKLNEYIPIKEGDVFKAAITSNVAPTVNLTDVRPHYTQNLSFISFDGESMKDTYDSGYIVCLKVYTVADSNKNNTFTELERLINAAGQYLTLDDDYSFYNETDNNTGVLINKDNFVLNGNGHILDAKNLSRIFNITANNVTLKDLVLINGNAQKGGAIYATGSSLIFDNFTFINNNGSIGGAIGLYGDSTLVCNNSKFIDNAGERGAIFVQKGELDLYNAYLTSQRFAKAGQIYGHTGSSVYIDNATFENIITDYSPAVYLTGAKARILNSKFNNLKANKSAGAVSLRDGGELYIENCEFINTTSSKNAGAVYVDIAGSALSEGNVTILDSVFKDTYSEFGGAYIQLAGKFWLNNTQFINTHAKYYGGAIYLSFVDSAISNCTFDSDGVELIDDYPTYGGAIYSDISTLNITDSRFINNLAADGNAIYAYDTSYNIKNTLFENNTNAIYSVFDKECSLENNTLVNDDISTNNTYYLTVVVGEGIELTLHNNTINVAALPSKFDLRDWGWVSTVRDQGWMNACWTFGMTGSLESALLKATDVKYDTSMNNMKLVMKYSPYGIYEVFEGGYNLASVSYLLSWLGAIPYDADTYDELGKITAVNLTGPNIHVQDLIFVPNNEIPNGTEIKKAVLKYGSLDVSYFGQSSYDEESPYYNEETYAQYVNVPESANHEVAIIGWDDNFPKEKFLVTPPGDGAWIIKNSWGPDFGDHGCMYVSYYDQSLLAYTPGMIANYAAVPIIENTVPYNKNYQYDLVWISNSEAGNGTISYMNVFEALETDAIAAVGTYFNGSGINYTVEIYVNDVLKLTQEGVSPYLGYHTIKLDEYIPIKAGDIFKAKITSNWVPYILLDDTRVHFTNGMSYVCKDGETWEDAYDLGYIASLKVYTVAIPFYTEDLVKIYKNDSKFEANIGVANQTVTFEVNGGTYNRTSDENGTARIAINLNPGEYTIKTTFNGTTVENSITVLPTLIADNLVKYFRNASQFYVTLIDGQGNPVAGQNVTMNINGVFYTRVTNENGTARLNINLNPGEYILTAIDPLTGLQMSYNITVLSILEADDLEMNYKDGSTFNVTVLDGQGNPLAGVSVTFNINGVFYNRTTDSNGIARLNINLMAGEYIITSEYDDLKISNTITIKG</sequence>
<dbReference type="InterPro" id="IPR013783">
    <property type="entry name" value="Ig-like_fold"/>
</dbReference>
<dbReference type="Gene3D" id="3.90.70.10">
    <property type="entry name" value="Cysteine proteinases"/>
    <property type="match status" value="2"/>
</dbReference>
<dbReference type="InterPro" id="IPR008964">
    <property type="entry name" value="Invasin/intimin_cell_adhesion"/>
</dbReference>
<reference evidence="2 3" key="1">
    <citation type="submission" date="2016-10" db="EMBL/GenBank/DDBJ databases">
        <authorList>
            <person name="Varghese N."/>
            <person name="Submissions S."/>
        </authorList>
    </citation>
    <scope>NUCLEOTIDE SEQUENCE [LARGE SCALE GENOMIC DNA]</scope>
    <source>
        <strain evidence="2 3">DSM 16643</strain>
    </source>
</reference>
<dbReference type="Pfam" id="PF18560">
    <property type="entry name" value="Lectin_like"/>
    <property type="match status" value="2"/>
</dbReference>
<dbReference type="InterPro" id="IPR006626">
    <property type="entry name" value="PbH1"/>
</dbReference>
<dbReference type="Gene3D" id="2.60.40.10">
    <property type="entry name" value="Immunoglobulins"/>
    <property type="match status" value="2"/>
</dbReference>
<dbReference type="SUPFAM" id="SSF54001">
    <property type="entry name" value="Cysteine proteinases"/>
    <property type="match status" value="2"/>
</dbReference>
<feature type="non-terminal residue" evidence="2">
    <location>
        <position position="1"/>
    </location>
</feature>
<dbReference type="OrthoDB" id="78423at2157"/>
<feature type="domain" description="Peptidase C1A papain C-terminal" evidence="1">
    <location>
        <begin position="453"/>
        <end position="691"/>
    </location>
</feature>
<dbReference type="GO" id="GO:0008234">
    <property type="term" value="F:cysteine-type peptidase activity"/>
    <property type="evidence" value="ECO:0007669"/>
    <property type="project" value="InterPro"/>
</dbReference>
<dbReference type="InterPro" id="IPR012334">
    <property type="entry name" value="Pectin_lyas_fold"/>
</dbReference>
<dbReference type="PANTHER" id="PTHR11319">
    <property type="entry name" value="G PROTEIN-COUPLED RECEPTOR-RELATED"/>
    <property type="match status" value="1"/>
</dbReference>
<dbReference type="Gene3D" id="2.160.20.10">
    <property type="entry name" value="Single-stranded right-handed beta-helix, Pectin lyase-like"/>
    <property type="match status" value="1"/>
</dbReference>
<dbReference type="InterPro" id="IPR038765">
    <property type="entry name" value="Papain-like_cys_pep_sf"/>
</dbReference>
<evidence type="ECO:0000259" key="1">
    <source>
        <dbReference type="SMART" id="SM00645"/>
    </source>
</evidence>
<dbReference type="PROSITE" id="PS00639">
    <property type="entry name" value="THIOL_PROTEASE_HIS"/>
    <property type="match status" value="1"/>
</dbReference>
<dbReference type="InterPro" id="IPR012332">
    <property type="entry name" value="Autotransporter_pectin_lyase_C"/>
</dbReference>
<protein>
    <submittedName>
        <fullName evidence="2">Cysteine protease, C1A family</fullName>
    </submittedName>
</protein>
<dbReference type="InterPro" id="IPR040528">
    <property type="entry name" value="Lectin-like"/>
</dbReference>
<dbReference type="RefSeq" id="WP_188118138.1">
    <property type="nucleotide sequence ID" value="NZ_FMXB01000016.1"/>
</dbReference>
<dbReference type="EMBL" id="FMXB01000016">
    <property type="protein sequence ID" value="SDA64430.1"/>
    <property type="molecule type" value="Genomic_DNA"/>
</dbReference>